<comment type="cofactor">
    <cofactor evidence="2">
        <name>Mg(2+)</name>
        <dbReference type="ChEBI" id="CHEBI:18420"/>
    </cofactor>
</comment>
<evidence type="ECO:0000256" key="9">
    <source>
        <dbReference type="ARBA" id="ARBA00023049"/>
    </source>
</evidence>
<dbReference type="RefSeq" id="WP_369941733.1">
    <property type="nucleotide sequence ID" value="NZ_JBCLUF010000014.1"/>
</dbReference>
<keyword evidence="6" id="KW-0645">Protease</keyword>
<comment type="cofactor">
    <cofactor evidence="1">
        <name>Co(2+)</name>
        <dbReference type="ChEBI" id="CHEBI:48828"/>
    </cofactor>
</comment>
<protein>
    <submittedName>
        <fullName evidence="10">Aminopeptidase</fullName>
    </submittedName>
</protein>
<dbReference type="Pfam" id="PF02073">
    <property type="entry name" value="Peptidase_M29"/>
    <property type="match status" value="1"/>
</dbReference>
<name>A0ABV4DPU0_9LACO</name>
<dbReference type="SUPFAM" id="SSF144052">
    <property type="entry name" value="Thermophilic metalloprotease-like"/>
    <property type="match status" value="1"/>
</dbReference>
<dbReference type="Proteomes" id="UP001565236">
    <property type="component" value="Unassembled WGS sequence"/>
</dbReference>
<evidence type="ECO:0000256" key="6">
    <source>
        <dbReference type="ARBA" id="ARBA00022670"/>
    </source>
</evidence>
<dbReference type="PANTHER" id="PTHR34448:SF3">
    <property type="entry name" value="AMINOPEPTIDASE AMPS"/>
    <property type="match status" value="1"/>
</dbReference>
<evidence type="ECO:0000256" key="5">
    <source>
        <dbReference type="ARBA" id="ARBA00022438"/>
    </source>
</evidence>
<dbReference type="Gene3D" id="3.40.1830.10">
    <property type="entry name" value="Thermophilic metalloprotease (M29)"/>
    <property type="match status" value="1"/>
</dbReference>
<keyword evidence="8" id="KW-0378">Hydrolase</keyword>
<evidence type="ECO:0000256" key="1">
    <source>
        <dbReference type="ARBA" id="ARBA00001941"/>
    </source>
</evidence>
<dbReference type="InterPro" id="IPR000787">
    <property type="entry name" value="Peptidase_M29"/>
</dbReference>
<proteinExistence type="inferred from homology"/>
<evidence type="ECO:0000256" key="3">
    <source>
        <dbReference type="ARBA" id="ARBA00001947"/>
    </source>
</evidence>
<evidence type="ECO:0000256" key="2">
    <source>
        <dbReference type="ARBA" id="ARBA00001946"/>
    </source>
</evidence>
<dbReference type="PANTHER" id="PTHR34448">
    <property type="entry name" value="AMINOPEPTIDASE"/>
    <property type="match status" value="1"/>
</dbReference>
<organism evidence="10 11">
    <name type="scientific">Ligilactobacillus faecis</name>
    <dbReference type="NCBI Taxonomy" id="762833"/>
    <lineage>
        <taxon>Bacteria</taxon>
        <taxon>Bacillati</taxon>
        <taxon>Bacillota</taxon>
        <taxon>Bacilli</taxon>
        <taxon>Lactobacillales</taxon>
        <taxon>Lactobacillaceae</taxon>
        <taxon>Ligilactobacillus</taxon>
    </lineage>
</organism>
<reference evidence="10 11" key="1">
    <citation type="submission" date="2024-03" db="EMBL/GenBank/DDBJ databases">
        <title>Mouse gut bacterial collection (mGBC) of GemPharmatech.</title>
        <authorList>
            <person name="He Y."/>
            <person name="Dong L."/>
            <person name="Wu D."/>
            <person name="Gao X."/>
            <person name="Lin Z."/>
        </authorList>
    </citation>
    <scope>NUCLEOTIDE SEQUENCE [LARGE SCALE GENOMIC DNA]</scope>
    <source>
        <strain evidence="10 11">15-30</strain>
    </source>
</reference>
<dbReference type="GO" id="GO:0004177">
    <property type="term" value="F:aminopeptidase activity"/>
    <property type="evidence" value="ECO:0007669"/>
    <property type="project" value="UniProtKB-KW"/>
</dbReference>
<evidence type="ECO:0000313" key="10">
    <source>
        <dbReference type="EMBL" id="MEY8662299.1"/>
    </source>
</evidence>
<comment type="cofactor">
    <cofactor evidence="3">
        <name>Zn(2+)</name>
        <dbReference type="ChEBI" id="CHEBI:29105"/>
    </cofactor>
</comment>
<dbReference type="EMBL" id="JBCLUF010000014">
    <property type="protein sequence ID" value="MEY8662299.1"/>
    <property type="molecule type" value="Genomic_DNA"/>
</dbReference>
<keyword evidence="5 10" id="KW-0031">Aminopeptidase</keyword>
<keyword evidence="7" id="KW-0479">Metal-binding</keyword>
<sequence length="412" mass="46091">MTLPNFEEKLARYAHLIVKMGVNIQPGQTAILYISVTQQKLAHLIVAEAYAAGASEVLVKWNDEYLTRQFLQHAPLKRLETTPKYQIAEADYIVAKKAARISVISEDPDALNGLLPERIATYQSSRGKALQQVRQATQNNDLTWTVVAAADEAWAKKVFPELAPQKAVDRLWEEIFKTCRIDTKDPLSSWQEHEQALQKRAAWLNQEQFVALHYTSPKTDLIVALPKDHHWEAAGSVSQEKIKFLANMPTEEVFTAADSRHIDGYVTSTKPLSYAGHILEDIRFTFKDGQVVDVQAKDHVEILEHLLETDAGARSLGEVALVPDPSPISRSKITFYNTLFDENASNHFALGSAYPFSIQGGTDMTPDELRKHGLNISQTHVDFMVGSNTMNIDGIKADGTKIPVFRQGDWAN</sequence>
<dbReference type="InterPro" id="IPR035097">
    <property type="entry name" value="M29_N-terminal"/>
</dbReference>
<dbReference type="InterPro" id="IPR052170">
    <property type="entry name" value="M29_Exopeptidase"/>
</dbReference>
<evidence type="ECO:0000313" key="11">
    <source>
        <dbReference type="Proteomes" id="UP001565236"/>
    </source>
</evidence>
<comment type="similarity">
    <text evidence="4">Belongs to the peptidase M29 family.</text>
</comment>
<keyword evidence="9" id="KW-0482">Metalloprotease</keyword>
<evidence type="ECO:0000256" key="7">
    <source>
        <dbReference type="ARBA" id="ARBA00022723"/>
    </source>
</evidence>
<evidence type="ECO:0000256" key="8">
    <source>
        <dbReference type="ARBA" id="ARBA00022801"/>
    </source>
</evidence>
<gene>
    <name evidence="10" type="ORF">AALT52_05285</name>
</gene>
<dbReference type="PRINTS" id="PR00919">
    <property type="entry name" value="THERMOPTASE"/>
</dbReference>
<keyword evidence="11" id="KW-1185">Reference proteome</keyword>
<comment type="caution">
    <text evidence="10">The sequence shown here is derived from an EMBL/GenBank/DDBJ whole genome shotgun (WGS) entry which is preliminary data.</text>
</comment>
<accession>A0ABV4DPU0</accession>
<evidence type="ECO:0000256" key="4">
    <source>
        <dbReference type="ARBA" id="ARBA00008236"/>
    </source>
</evidence>